<proteinExistence type="predicted"/>
<evidence type="ECO:0000313" key="1">
    <source>
        <dbReference type="Proteomes" id="UP000887576"/>
    </source>
</evidence>
<protein>
    <submittedName>
        <fullName evidence="2">Spermine synthase</fullName>
    </submittedName>
</protein>
<organism evidence="1 2">
    <name type="scientific">Panagrolaimus sp. JU765</name>
    <dbReference type="NCBI Taxonomy" id="591449"/>
    <lineage>
        <taxon>Eukaryota</taxon>
        <taxon>Metazoa</taxon>
        <taxon>Ecdysozoa</taxon>
        <taxon>Nematoda</taxon>
        <taxon>Chromadorea</taxon>
        <taxon>Rhabditida</taxon>
        <taxon>Tylenchina</taxon>
        <taxon>Panagrolaimomorpha</taxon>
        <taxon>Panagrolaimoidea</taxon>
        <taxon>Panagrolaimidae</taxon>
        <taxon>Panagrolaimus</taxon>
    </lineage>
</organism>
<dbReference type="Proteomes" id="UP000887576">
    <property type="component" value="Unplaced"/>
</dbReference>
<name>A0AC34QV62_9BILA</name>
<sequence length="336" mass="38104">MRLSCFVKKSKEKLMFLTAVLVVLFFWFHSSTVGDNYVEPAISFRRRPIDDFWRQLSKEEVVRDIMCSVEDPEAPCFAVVDVKDTYQKYRIMQSDDLPNGVHSRMRLKKSKENSEMVDKQFLMSAYLRGLLLSVYLAKPVVESSKVLVIGGGGFVLPNFLASLEKPPLVEVVELNGICIALSKFWFDLQPGPKLKVFKDDGIEFLKRKQQSEYDLIVLDAASDQGEVLASPLPFFLTSEGVKTVKNTLKSDGTVSVNIIAKNFSRNIPDALEKIRTLYLTEFANCFGISSQDLANFLLTCTNNPSFEVLTSKNLKSKVKSLPSTISRFYDRSFYLF</sequence>
<reference evidence="2" key="1">
    <citation type="submission" date="2022-11" db="UniProtKB">
        <authorList>
            <consortium name="WormBaseParasite"/>
        </authorList>
    </citation>
    <scope>IDENTIFICATION</scope>
</reference>
<dbReference type="WBParaSite" id="JU765_v2.g1971.t1">
    <property type="protein sequence ID" value="JU765_v2.g1971.t1"/>
    <property type="gene ID" value="JU765_v2.g1971"/>
</dbReference>
<accession>A0AC34QV62</accession>
<evidence type="ECO:0000313" key="2">
    <source>
        <dbReference type="WBParaSite" id="JU765_v2.g1971.t1"/>
    </source>
</evidence>